<evidence type="ECO:0000313" key="8">
    <source>
        <dbReference type="Proteomes" id="UP001235840"/>
    </source>
</evidence>
<dbReference type="Gene3D" id="1.10.10.10">
    <property type="entry name" value="Winged helix-like DNA-binding domain superfamily/Winged helix DNA-binding domain"/>
    <property type="match status" value="1"/>
</dbReference>
<evidence type="ECO:0000259" key="6">
    <source>
        <dbReference type="Pfam" id="PF08281"/>
    </source>
</evidence>
<dbReference type="InterPro" id="IPR013324">
    <property type="entry name" value="RNA_pol_sigma_r3/r4-like"/>
</dbReference>
<dbReference type="Pfam" id="PF08281">
    <property type="entry name" value="Sigma70_r4_2"/>
    <property type="match status" value="1"/>
</dbReference>
<comment type="caution">
    <text evidence="7">The sequence shown here is derived from an EMBL/GenBank/DDBJ whole genome shotgun (WGS) entry which is preliminary data.</text>
</comment>
<evidence type="ECO:0000256" key="2">
    <source>
        <dbReference type="ARBA" id="ARBA00023015"/>
    </source>
</evidence>
<evidence type="ECO:0000256" key="1">
    <source>
        <dbReference type="ARBA" id="ARBA00010641"/>
    </source>
</evidence>
<protein>
    <submittedName>
        <fullName evidence="7">RNA polymerase sigma-70 factor (ECF subfamily)</fullName>
    </submittedName>
</protein>
<keyword evidence="8" id="KW-1185">Reference proteome</keyword>
<dbReference type="InterPro" id="IPR036388">
    <property type="entry name" value="WH-like_DNA-bd_sf"/>
</dbReference>
<dbReference type="InterPro" id="IPR039425">
    <property type="entry name" value="RNA_pol_sigma-70-like"/>
</dbReference>
<keyword evidence="2" id="KW-0805">Transcription regulation</keyword>
<dbReference type="NCBIfam" id="TIGR02937">
    <property type="entry name" value="sigma70-ECF"/>
    <property type="match status" value="1"/>
</dbReference>
<evidence type="ECO:0000256" key="3">
    <source>
        <dbReference type="ARBA" id="ARBA00023082"/>
    </source>
</evidence>
<feature type="domain" description="RNA polymerase sigma-70 region 2" evidence="5">
    <location>
        <begin position="23"/>
        <end position="90"/>
    </location>
</feature>
<dbReference type="SUPFAM" id="SSF88946">
    <property type="entry name" value="Sigma2 domain of RNA polymerase sigma factors"/>
    <property type="match status" value="1"/>
</dbReference>
<dbReference type="InterPro" id="IPR013325">
    <property type="entry name" value="RNA_pol_sigma_r2"/>
</dbReference>
<evidence type="ECO:0000256" key="4">
    <source>
        <dbReference type="ARBA" id="ARBA00023163"/>
    </source>
</evidence>
<keyword evidence="4" id="KW-0804">Transcription</keyword>
<dbReference type="InterPro" id="IPR013249">
    <property type="entry name" value="RNA_pol_sigma70_r4_t2"/>
</dbReference>
<organism evidence="7 8">
    <name type="scientific">Caldalkalibacillus horti</name>
    <dbReference type="NCBI Taxonomy" id="77523"/>
    <lineage>
        <taxon>Bacteria</taxon>
        <taxon>Bacillati</taxon>
        <taxon>Bacillota</taxon>
        <taxon>Bacilli</taxon>
        <taxon>Bacillales</taxon>
        <taxon>Bacillaceae</taxon>
        <taxon>Caldalkalibacillus</taxon>
    </lineage>
</organism>
<keyword evidence="3" id="KW-0731">Sigma factor</keyword>
<accession>A0ABT9VWM6</accession>
<evidence type="ECO:0000259" key="5">
    <source>
        <dbReference type="Pfam" id="PF04542"/>
    </source>
</evidence>
<proteinExistence type="inferred from homology"/>
<dbReference type="RefSeq" id="WP_307392454.1">
    <property type="nucleotide sequence ID" value="NZ_BAAADK010000045.1"/>
</dbReference>
<dbReference type="InterPro" id="IPR014284">
    <property type="entry name" value="RNA_pol_sigma-70_dom"/>
</dbReference>
<feature type="domain" description="RNA polymerase sigma factor 70 region 4 type 2" evidence="6">
    <location>
        <begin position="109"/>
        <end position="161"/>
    </location>
</feature>
<name>A0ABT9VWM6_9BACI</name>
<sequence>MRQEIVSKVKQAQKGNKEAFCWLIKHYEQTLYRIAKSYLKSDADCADVIQETILMAYQNLKSLRQPEYFYTWLVRIEINECHRSLKQKKKIIPVQTLKDKPHIDNYEQLELQEILEQLDEDLRIIVTLYYQEDCSIKEIAEMLDIPIGTVKSRLFRARTQLIKVMNKSNARCASNEPF</sequence>
<dbReference type="InterPro" id="IPR007627">
    <property type="entry name" value="RNA_pol_sigma70_r2"/>
</dbReference>
<dbReference type="Pfam" id="PF04542">
    <property type="entry name" value="Sigma70_r2"/>
    <property type="match status" value="1"/>
</dbReference>
<dbReference type="PANTHER" id="PTHR43133">
    <property type="entry name" value="RNA POLYMERASE ECF-TYPE SIGMA FACTO"/>
    <property type="match status" value="1"/>
</dbReference>
<evidence type="ECO:0000313" key="7">
    <source>
        <dbReference type="EMBL" id="MDQ0165398.1"/>
    </source>
</evidence>
<comment type="similarity">
    <text evidence="1">Belongs to the sigma-70 factor family. ECF subfamily.</text>
</comment>
<dbReference type="EMBL" id="JAUSTY010000004">
    <property type="protein sequence ID" value="MDQ0165398.1"/>
    <property type="molecule type" value="Genomic_DNA"/>
</dbReference>
<dbReference type="SUPFAM" id="SSF88659">
    <property type="entry name" value="Sigma3 and sigma4 domains of RNA polymerase sigma factors"/>
    <property type="match status" value="1"/>
</dbReference>
<gene>
    <name evidence="7" type="ORF">J2S11_001298</name>
</gene>
<dbReference type="Proteomes" id="UP001235840">
    <property type="component" value="Unassembled WGS sequence"/>
</dbReference>
<dbReference type="Gene3D" id="1.10.1740.10">
    <property type="match status" value="1"/>
</dbReference>
<dbReference type="CDD" id="cd06171">
    <property type="entry name" value="Sigma70_r4"/>
    <property type="match status" value="1"/>
</dbReference>
<reference evidence="7 8" key="1">
    <citation type="submission" date="2023-07" db="EMBL/GenBank/DDBJ databases">
        <title>Genomic Encyclopedia of Type Strains, Phase IV (KMG-IV): sequencing the most valuable type-strain genomes for metagenomic binning, comparative biology and taxonomic classification.</title>
        <authorList>
            <person name="Goeker M."/>
        </authorList>
    </citation>
    <scope>NUCLEOTIDE SEQUENCE [LARGE SCALE GENOMIC DNA]</scope>
    <source>
        <strain evidence="7 8">DSM 12751</strain>
    </source>
</reference>
<dbReference type="PANTHER" id="PTHR43133:SF51">
    <property type="entry name" value="RNA POLYMERASE SIGMA FACTOR"/>
    <property type="match status" value="1"/>
</dbReference>